<dbReference type="InterPro" id="IPR026889">
    <property type="entry name" value="Zn_Tnp"/>
</dbReference>
<proteinExistence type="predicted"/>
<evidence type="ECO:0000313" key="3">
    <source>
        <dbReference type="Proteomes" id="UP001596114"/>
    </source>
</evidence>
<evidence type="ECO:0000313" key="2">
    <source>
        <dbReference type="EMBL" id="MFC5526710.1"/>
    </source>
</evidence>
<organism evidence="2 3">
    <name type="scientific">Rhodanobacter ginsengisoli</name>
    <dbReference type="NCBI Taxonomy" id="418646"/>
    <lineage>
        <taxon>Bacteria</taxon>
        <taxon>Pseudomonadati</taxon>
        <taxon>Pseudomonadota</taxon>
        <taxon>Gammaproteobacteria</taxon>
        <taxon>Lysobacterales</taxon>
        <taxon>Rhodanobacteraceae</taxon>
        <taxon>Rhodanobacter</taxon>
    </lineage>
</organism>
<name>A0ABW0QPJ7_9GAMM</name>
<protein>
    <submittedName>
        <fullName evidence="2">Transposase zinc-binding domain-containing protein</fullName>
    </submittedName>
</protein>
<accession>A0ABW0QPJ7</accession>
<reference evidence="3" key="1">
    <citation type="journal article" date="2019" name="Int. J. Syst. Evol. Microbiol.">
        <title>The Global Catalogue of Microorganisms (GCM) 10K type strain sequencing project: providing services to taxonomists for standard genome sequencing and annotation.</title>
        <authorList>
            <consortium name="The Broad Institute Genomics Platform"/>
            <consortium name="The Broad Institute Genome Sequencing Center for Infectious Disease"/>
            <person name="Wu L."/>
            <person name="Ma J."/>
        </authorList>
    </citation>
    <scope>NUCLEOTIDE SEQUENCE [LARGE SCALE GENOMIC DNA]</scope>
    <source>
        <strain evidence="3">CGMCC 1.16619</strain>
    </source>
</reference>
<keyword evidence="3" id="KW-1185">Reference proteome</keyword>
<sequence length="50" mass="5708">MAYNSCRNPHCPKCQGSLARRWLEARQTELLPVDYCPVVFTLLPTTLRAS</sequence>
<evidence type="ECO:0000259" key="1">
    <source>
        <dbReference type="Pfam" id="PF14319"/>
    </source>
</evidence>
<comment type="caution">
    <text evidence="2">The sequence shown here is derived from an EMBL/GenBank/DDBJ whole genome shotgun (WGS) entry which is preliminary data.</text>
</comment>
<dbReference type="Proteomes" id="UP001596114">
    <property type="component" value="Unassembled WGS sequence"/>
</dbReference>
<feature type="domain" description="Transposase zinc-binding" evidence="1">
    <location>
        <begin position="2"/>
        <end position="42"/>
    </location>
</feature>
<dbReference type="EMBL" id="JBHSNF010000002">
    <property type="protein sequence ID" value="MFC5526710.1"/>
    <property type="molecule type" value="Genomic_DNA"/>
</dbReference>
<dbReference type="RefSeq" id="WP_377320723.1">
    <property type="nucleotide sequence ID" value="NZ_JBHSNF010000002.1"/>
</dbReference>
<gene>
    <name evidence="2" type="ORF">ACFPPA_13295</name>
</gene>
<dbReference type="Pfam" id="PF14319">
    <property type="entry name" value="Zn_Tnp_IS91"/>
    <property type="match status" value="1"/>
</dbReference>